<dbReference type="PANTHER" id="PTHR30383">
    <property type="entry name" value="THIOESTERASE 1/PROTEASE 1/LYSOPHOSPHOLIPASE L1"/>
    <property type="match status" value="1"/>
</dbReference>
<dbReference type="GeneID" id="64088038"/>
<dbReference type="GO" id="GO:0004622">
    <property type="term" value="F:phosphatidylcholine lysophospholipase activity"/>
    <property type="evidence" value="ECO:0007669"/>
    <property type="project" value="TreeGrafter"/>
</dbReference>
<evidence type="ECO:0000259" key="1">
    <source>
        <dbReference type="Pfam" id="PF13472"/>
    </source>
</evidence>
<dbReference type="Proteomes" id="UP000279760">
    <property type="component" value="Chromosome 2"/>
</dbReference>
<dbReference type="PANTHER" id="PTHR30383:SF5">
    <property type="entry name" value="SGNH HYDROLASE-TYPE ESTERASE DOMAIN-CONTAINING PROTEIN"/>
    <property type="match status" value="1"/>
</dbReference>
<organism evidence="2 3">
    <name type="scientific">Vibrio mediterranei</name>
    <dbReference type="NCBI Taxonomy" id="689"/>
    <lineage>
        <taxon>Bacteria</taxon>
        <taxon>Pseudomonadati</taxon>
        <taxon>Pseudomonadota</taxon>
        <taxon>Gammaproteobacteria</taxon>
        <taxon>Vibrionales</taxon>
        <taxon>Vibrionaceae</taxon>
        <taxon>Vibrio</taxon>
    </lineage>
</organism>
<proteinExistence type="predicted"/>
<dbReference type="InterPro" id="IPR013830">
    <property type="entry name" value="SGNH_hydro"/>
</dbReference>
<sequence length="200" mass="21802">MKKIVLLGDSLTAGWGLATNQNWSDKLIAAHPDIEFINCGVPGDTTTGMLSRFKQQVLDQAPDAVVLFGGLNDLNWGTDISVVASNLNAMIAQSQHHGIQPILIVTSAIDPVGSLPMFGNRKDTVEAIRSAIKQLSQKHVEKLKAMYSSGENGLEIVDIYQTFEQYACERGYASLYQADGIHLSPLGAQLIYNALDEINW</sequence>
<dbReference type="Pfam" id="PF13472">
    <property type="entry name" value="Lipase_GDSL_2"/>
    <property type="match status" value="1"/>
</dbReference>
<evidence type="ECO:0000313" key="2">
    <source>
        <dbReference type="EMBL" id="AYV23929.1"/>
    </source>
</evidence>
<dbReference type="Gene3D" id="3.40.50.1110">
    <property type="entry name" value="SGNH hydrolase"/>
    <property type="match status" value="1"/>
</dbReference>
<dbReference type="EMBL" id="CP033578">
    <property type="protein sequence ID" value="AYV23929.1"/>
    <property type="molecule type" value="Genomic_DNA"/>
</dbReference>
<dbReference type="RefSeq" id="WP_006070112.1">
    <property type="nucleotide sequence ID" value="NZ_CP033578.1"/>
</dbReference>
<accession>A0A3G4VIB3</accession>
<protein>
    <recommendedName>
        <fullName evidence="1">SGNH hydrolase-type esterase domain-containing protein</fullName>
    </recommendedName>
</protein>
<dbReference type="PROSITE" id="PS01098">
    <property type="entry name" value="LIPASE_GDSL_SER"/>
    <property type="match status" value="1"/>
</dbReference>
<dbReference type="InterPro" id="IPR036514">
    <property type="entry name" value="SGNH_hydro_sf"/>
</dbReference>
<evidence type="ECO:0000313" key="3">
    <source>
        <dbReference type="Proteomes" id="UP000279760"/>
    </source>
</evidence>
<reference evidence="2 3" key="1">
    <citation type="submission" date="2018-11" db="EMBL/GenBank/DDBJ databases">
        <title>Complete Genome Sequence of Vbrio mediterranei 117-T6: a Potential Pathogen Bacteria Isolated from the Conchocelis of Pyropia.</title>
        <authorList>
            <person name="Liu Q."/>
        </authorList>
    </citation>
    <scope>NUCLEOTIDE SEQUENCE [LARGE SCALE GENOMIC DNA]</scope>
    <source>
        <strain evidence="2 3">117-T6</strain>
    </source>
</reference>
<name>A0A3G4VIB3_9VIBR</name>
<feature type="domain" description="SGNH hydrolase-type esterase" evidence="1">
    <location>
        <begin position="6"/>
        <end position="190"/>
    </location>
</feature>
<gene>
    <name evidence="2" type="ORF">ECB94_21890</name>
</gene>
<dbReference type="SUPFAM" id="SSF52266">
    <property type="entry name" value="SGNH hydrolase"/>
    <property type="match status" value="1"/>
</dbReference>
<dbReference type="InterPro" id="IPR051532">
    <property type="entry name" value="Ester_Hydrolysis_Enzymes"/>
</dbReference>
<dbReference type="InterPro" id="IPR008265">
    <property type="entry name" value="Lipase_GDSL_AS"/>
</dbReference>
<dbReference type="AlphaFoldDB" id="A0A3G4VIB3"/>
<dbReference type="GO" id="GO:0006629">
    <property type="term" value="P:lipid metabolic process"/>
    <property type="evidence" value="ECO:0007669"/>
    <property type="project" value="InterPro"/>
</dbReference>